<dbReference type="InterPro" id="IPR050834">
    <property type="entry name" value="Glycosyltransf_2"/>
</dbReference>
<dbReference type="PANTHER" id="PTHR43685:SF3">
    <property type="entry name" value="SLR2126 PROTEIN"/>
    <property type="match status" value="1"/>
</dbReference>
<dbReference type="NCBIfam" id="NF038302">
    <property type="entry name" value="EPS_HpsE"/>
    <property type="match status" value="1"/>
</dbReference>
<reference evidence="2" key="2">
    <citation type="journal article" date="2022" name="Microbiol. Resour. Announc.">
        <title>Metagenome Sequencing to Explore Phylogenomics of Terrestrial Cyanobacteria.</title>
        <authorList>
            <person name="Ward R.D."/>
            <person name="Stajich J.E."/>
            <person name="Johansen J.R."/>
            <person name="Huntemann M."/>
            <person name="Clum A."/>
            <person name="Foster B."/>
            <person name="Foster B."/>
            <person name="Roux S."/>
            <person name="Palaniappan K."/>
            <person name="Varghese N."/>
            <person name="Mukherjee S."/>
            <person name="Reddy T.B.K."/>
            <person name="Daum C."/>
            <person name="Copeland A."/>
            <person name="Chen I.A."/>
            <person name="Ivanova N.N."/>
            <person name="Kyrpides N.C."/>
            <person name="Shapiro N."/>
            <person name="Eloe-Fadrosh E.A."/>
            <person name="Pietrasiak N."/>
        </authorList>
    </citation>
    <scope>NUCLEOTIDE SEQUENCE</scope>
    <source>
        <strain evidence="2">GSE-TBD4-15B</strain>
    </source>
</reference>
<gene>
    <name evidence="2" type="primary">hpsE</name>
    <name evidence="2" type="ORF">KME07_13295</name>
</gene>
<dbReference type="InterPro" id="IPR001173">
    <property type="entry name" value="Glyco_trans_2-like"/>
</dbReference>
<evidence type="ECO:0000313" key="2">
    <source>
        <dbReference type="EMBL" id="MBW4466393.1"/>
    </source>
</evidence>
<evidence type="ECO:0000259" key="1">
    <source>
        <dbReference type="Pfam" id="PF00535"/>
    </source>
</evidence>
<comment type="caution">
    <text evidence="2">The sequence shown here is derived from an EMBL/GenBank/DDBJ whole genome shotgun (WGS) entry which is preliminary data.</text>
</comment>
<sequence length="327" mass="37230">MIDLLDLIDLTVAIPTYNGEQRLPELLRRLQAQIGVEMLNWEVLVVDNNSTDATAAIVQAFSADFPCPLRYCFEPVQGAGAARQRAIREASSEIVGFLDDDNWPAPDWVAAAYRFAQQHPQAGAYCSRISADYEVEPPLGFQRLQAFLAINERGSKPSLYAPQRPILPTTAGLVVRRSAWLETVPREMPQHLWLKRRDGNDCGEDIEALTYMQRSSWEIWYNPAMQTRHQIPARRLERDYLLALFRSIGLSRAMTRSVGKPSWQSPLLLLYSLNDLRKAAGHWLKYRRQLSTDLTAACELQLLIWSAISPFKMWRASFSLSMPMPHA</sequence>
<dbReference type="PANTHER" id="PTHR43685">
    <property type="entry name" value="GLYCOSYLTRANSFERASE"/>
    <property type="match status" value="1"/>
</dbReference>
<name>A0A951U548_9CYAN</name>
<dbReference type="CDD" id="cd00761">
    <property type="entry name" value="Glyco_tranf_GTA_type"/>
    <property type="match status" value="1"/>
</dbReference>
<feature type="domain" description="Glycosyltransferase 2-like" evidence="1">
    <location>
        <begin position="11"/>
        <end position="135"/>
    </location>
</feature>
<organism evidence="2 3">
    <name type="scientific">Pegethrix bostrychoides GSE-TBD4-15B</name>
    <dbReference type="NCBI Taxonomy" id="2839662"/>
    <lineage>
        <taxon>Bacteria</taxon>
        <taxon>Bacillati</taxon>
        <taxon>Cyanobacteriota</taxon>
        <taxon>Cyanophyceae</taxon>
        <taxon>Oculatellales</taxon>
        <taxon>Oculatellaceae</taxon>
        <taxon>Pegethrix</taxon>
    </lineage>
</organism>
<dbReference type="Pfam" id="PF00535">
    <property type="entry name" value="Glycos_transf_2"/>
    <property type="match status" value="1"/>
</dbReference>
<dbReference type="EMBL" id="JAHHHV010000067">
    <property type="protein sequence ID" value="MBW4466393.1"/>
    <property type="molecule type" value="Genomic_DNA"/>
</dbReference>
<dbReference type="Gene3D" id="3.90.550.10">
    <property type="entry name" value="Spore Coat Polysaccharide Biosynthesis Protein SpsA, Chain A"/>
    <property type="match status" value="1"/>
</dbReference>
<protein>
    <submittedName>
        <fullName evidence="2">Hormogonium polysaccharide biosynthesis glycosyltransferase HpsE</fullName>
    </submittedName>
</protein>
<reference evidence="2" key="1">
    <citation type="submission" date="2021-05" db="EMBL/GenBank/DDBJ databases">
        <authorList>
            <person name="Pietrasiak N."/>
            <person name="Ward R."/>
            <person name="Stajich J.E."/>
            <person name="Kurbessoian T."/>
        </authorList>
    </citation>
    <scope>NUCLEOTIDE SEQUENCE</scope>
    <source>
        <strain evidence="2">GSE-TBD4-15B</strain>
    </source>
</reference>
<evidence type="ECO:0000313" key="3">
    <source>
        <dbReference type="Proteomes" id="UP000707356"/>
    </source>
</evidence>
<dbReference type="InterPro" id="IPR029044">
    <property type="entry name" value="Nucleotide-diphossugar_trans"/>
</dbReference>
<proteinExistence type="predicted"/>
<accession>A0A951U548</accession>
<dbReference type="AlphaFoldDB" id="A0A951U548"/>
<dbReference type="Proteomes" id="UP000707356">
    <property type="component" value="Unassembled WGS sequence"/>
</dbReference>
<dbReference type="SUPFAM" id="SSF53448">
    <property type="entry name" value="Nucleotide-diphospho-sugar transferases"/>
    <property type="match status" value="1"/>
</dbReference>